<evidence type="ECO:0000313" key="1">
    <source>
        <dbReference type="EMBL" id="GGC14362.1"/>
    </source>
</evidence>
<comment type="caution">
    <text evidence="1">The sequence shown here is derived from an EMBL/GenBank/DDBJ whole genome shotgun (WGS) entry which is preliminary data.</text>
</comment>
<gene>
    <name evidence="1" type="ORF">GCM10011386_02620</name>
</gene>
<protein>
    <submittedName>
        <fullName evidence="1">Uncharacterized protein</fullName>
    </submittedName>
</protein>
<reference evidence="2" key="1">
    <citation type="journal article" date="2019" name="Int. J. Syst. Evol. Microbiol.">
        <title>The Global Catalogue of Microorganisms (GCM) 10K type strain sequencing project: providing services to taxonomists for standard genome sequencing and annotation.</title>
        <authorList>
            <consortium name="The Broad Institute Genomics Platform"/>
            <consortium name="The Broad Institute Genome Sequencing Center for Infectious Disease"/>
            <person name="Wu L."/>
            <person name="Ma J."/>
        </authorList>
    </citation>
    <scope>NUCLEOTIDE SEQUENCE [LARGE SCALE GENOMIC DNA]</scope>
    <source>
        <strain evidence="2">CGMCC 1.15342</strain>
    </source>
</reference>
<evidence type="ECO:0000313" key="2">
    <source>
        <dbReference type="Proteomes" id="UP000597338"/>
    </source>
</evidence>
<dbReference type="EMBL" id="BMIK01000001">
    <property type="protein sequence ID" value="GGC14362.1"/>
    <property type="molecule type" value="Genomic_DNA"/>
</dbReference>
<accession>A0ABQ1KY49</accession>
<proteinExistence type="predicted"/>
<sequence>MKRSNASKYFDDTPSGWGLRGDPFLWEDLKSKFQMMNAPVSVSEYDKQYIHFTTWKAPESKHRGIFVPV</sequence>
<dbReference type="RefSeq" id="WP_188746612.1">
    <property type="nucleotide sequence ID" value="NZ_BMIK01000001.1"/>
</dbReference>
<keyword evidence="2" id="KW-1185">Reference proteome</keyword>
<organism evidence="1 2">
    <name type="scientific">Parapedobacter defluvii</name>
    <dbReference type="NCBI Taxonomy" id="2045106"/>
    <lineage>
        <taxon>Bacteria</taxon>
        <taxon>Pseudomonadati</taxon>
        <taxon>Bacteroidota</taxon>
        <taxon>Sphingobacteriia</taxon>
        <taxon>Sphingobacteriales</taxon>
        <taxon>Sphingobacteriaceae</taxon>
        <taxon>Parapedobacter</taxon>
    </lineage>
</organism>
<name>A0ABQ1KY49_9SPHI</name>
<dbReference type="Proteomes" id="UP000597338">
    <property type="component" value="Unassembled WGS sequence"/>
</dbReference>